<reference evidence="3" key="1">
    <citation type="submission" date="2022-11" db="UniProtKB">
        <authorList>
            <consortium name="WormBaseParasite"/>
        </authorList>
    </citation>
    <scope>IDENTIFICATION</scope>
</reference>
<organism evidence="2 3">
    <name type="scientific">Globodera rostochiensis</name>
    <name type="common">Golden nematode worm</name>
    <name type="synonym">Heterodera rostochiensis</name>
    <dbReference type="NCBI Taxonomy" id="31243"/>
    <lineage>
        <taxon>Eukaryota</taxon>
        <taxon>Metazoa</taxon>
        <taxon>Ecdysozoa</taxon>
        <taxon>Nematoda</taxon>
        <taxon>Chromadorea</taxon>
        <taxon>Rhabditida</taxon>
        <taxon>Tylenchina</taxon>
        <taxon>Tylenchomorpha</taxon>
        <taxon>Tylenchoidea</taxon>
        <taxon>Heteroderidae</taxon>
        <taxon>Heteroderinae</taxon>
        <taxon>Globodera</taxon>
    </lineage>
</organism>
<keyword evidence="2" id="KW-1185">Reference proteome</keyword>
<evidence type="ECO:0000256" key="1">
    <source>
        <dbReference type="SAM" id="MobiDB-lite"/>
    </source>
</evidence>
<accession>A0A914HDD7</accession>
<sequence>MSRSIDAELLKKQEEELLNETLSDYDEDFRCYNATPPPEVENVNRKTEDVDPPDTNLDAKMLQDQLDLLQSSESSENEDFRCFNRSPSPTRSPLIKMYDREKLLTVKQSRTNDDWLSYLWLNHGRDWAVDELPFQLDPELRCHYGRQLNVRRGRDDMAHNTGSCVRNSKKKNKKKSKGKALMDGSSGIGFVQIGRLPPFTDKQTNVWIKYLSYINLRIKEIAGAE</sequence>
<protein>
    <submittedName>
        <fullName evidence="3">Uncharacterized protein</fullName>
    </submittedName>
</protein>
<evidence type="ECO:0000313" key="3">
    <source>
        <dbReference type="WBParaSite" id="Gr19_v10_g16320.t1"/>
    </source>
</evidence>
<feature type="region of interest" description="Disordered" evidence="1">
    <location>
        <begin position="156"/>
        <end position="181"/>
    </location>
</feature>
<dbReference type="Proteomes" id="UP000887572">
    <property type="component" value="Unplaced"/>
</dbReference>
<evidence type="ECO:0000313" key="2">
    <source>
        <dbReference type="Proteomes" id="UP000887572"/>
    </source>
</evidence>
<name>A0A914HDD7_GLORO</name>
<dbReference type="WBParaSite" id="Gr19_v10_g16320.t1">
    <property type="protein sequence ID" value="Gr19_v10_g16320.t1"/>
    <property type="gene ID" value="Gr19_v10_g16320"/>
</dbReference>
<dbReference type="AlphaFoldDB" id="A0A914HDD7"/>
<feature type="compositionally biased region" description="Basic residues" evidence="1">
    <location>
        <begin position="167"/>
        <end position="178"/>
    </location>
</feature>
<proteinExistence type="predicted"/>